<keyword evidence="1" id="KW-0808">Transferase</keyword>
<evidence type="ECO:0000313" key="4">
    <source>
        <dbReference type="EMBL" id="TKI05773.1"/>
    </source>
</evidence>
<evidence type="ECO:0000256" key="1">
    <source>
        <dbReference type="ARBA" id="ARBA00022679"/>
    </source>
</evidence>
<sequence>MMNRDIIFDERWSDFGGIGTFSREIQQIAKFTNANFHGNPISPFDCVRMSFYIITLKAGCIFLPGYIPPLFSKIPYVFTIHDLNHIDRDENSSLLKRIFYKFIIKRGCKKAKKIFTVSEFSRKRIIDWAKIDPQKVINIGNGVSSQFNENVIPKKFDFPYILCVSNRKLHKNEEMTIKSFANAKLSSDYKLVFTGKCDESLHELIIKMDLGDKIFFTGFVEQHDFPSLYKGADALIFISLYEGFGLPIIEAMACGTPVITSRCSSLPEIAGEAALLVNPLDLHEISKAISLLTYDKNLRSELIKKGLMQAKKFTWQATAMKAKANLEQIIYGVS</sequence>
<dbReference type="PANTHER" id="PTHR46401">
    <property type="entry name" value="GLYCOSYLTRANSFERASE WBBK-RELATED"/>
    <property type="match status" value="1"/>
</dbReference>
<dbReference type="Pfam" id="PF00534">
    <property type="entry name" value="Glycos_transf_1"/>
    <property type="match status" value="1"/>
</dbReference>
<dbReference type="InterPro" id="IPR001296">
    <property type="entry name" value="Glyco_trans_1"/>
</dbReference>
<comment type="caution">
    <text evidence="4">The sequence shown here is derived from an EMBL/GenBank/DDBJ whole genome shotgun (WGS) entry which is preliminary data.</text>
</comment>
<name>A0ABY2SJU9_9HYPH</name>
<dbReference type="InterPro" id="IPR028098">
    <property type="entry name" value="Glyco_trans_4-like_N"/>
</dbReference>
<dbReference type="SUPFAM" id="SSF53756">
    <property type="entry name" value="UDP-Glycosyltransferase/glycogen phosphorylase"/>
    <property type="match status" value="1"/>
</dbReference>
<evidence type="ECO:0000259" key="3">
    <source>
        <dbReference type="Pfam" id="PF13439"/>
    </source>
</evidence>
<protein>
    <submittedName>
        <fullName evidence="4">Glycosyltransferase family 4 protein</fullName>
    </submittedName>
</protein>
<feature type="domain" description="Glycosyl transferase family 1" evidence="2">
    <location>
        <begin position="150"/>
        <end position="306"/>
    </location>
</feature>
<reference evidence="4 5" key="1">
    <citation type="submission" date="2019-04" db="EMBL/GenBank/DDBJ databases">
        <authorList>
            <person name="Li M."/>
            <person name="Gao C."/>
        </authorList>
    </citation>
    <scope>NUCLEOTIDE SEQUENCE [LARGE SCALE GENOMIC DNA]</scope>
    <source>
        <strain evidence="4 5">BGMRC 2031</strain>
    </source>
</reference>
<dbReference type="Gene3D" id="3.40.50.2000">
    <property type="entry name" value="Glycogen Phosphorylase B"/>
    <property type="match status" value="2"/>
</dbReference>
<accession>A0ABY2SJU9</accession>
<dbReference type="Pfam" id="PF13439">
    <property type="entry name" value="Glyco_transf_4"/>
    <property type="match status" value="1"/>
</dbReference>
<evidence type="ECO:0000313" key="5">
    <source>
        <dbReference type="Proteomes" id="UP000305202"/>
    </source>
</evidence>
<gene>
    <name evidence="4" type="ORF">FCN80_12595</name>
</gene>
<dbReference type="CDD" id="cd03809">
    <property type="entry name" value="GT4_MtfB-like"/>
    <property type="match status" value="1"/>
</dbReference>
<dbReference type="EMBL" id="SZPQ01000017">
    <property type="protein sequence ID" value="TKI05773.1"/>
    <property type="molecule type" value="Genomic_DNA"/>
</dbReference>
<dbReference type="PANTHER" id="PTHR46401:SF2">
    <property type="entry name" value="GLYCOSYLTRANSFERASE WBBK-RELATED"/>
    <property type="match status" value="1"/>
</dbReference>
<keyword evidence="5" id="KW-1185">Reference proteome</keyword>
<proteinExistence type="predicted"/>
<feature type="domain" description="Glycosyltransferase subfamily 4-like N-terminal" evidence="3">
    <location>
        <begin position="26"/>
        <end position="144"/>
    </location>
</feature>
<organism evidence="4 5">
    <name type="scientific">Martelella alba</name>
    <dbReference type="NCBI Taxonomy" id="2590451"/>
    <lineage>
        <taxon>Bacteria</taxon>
        <taxon>Pseudomonadati</taxon>
        <taxon>Pseudomonadota</taxon>
        <taxon>Alphaproteobacteria</taxon>
        <taxon>Hyphomicrobiales</taxon>
        <taxon>Aurantimonadaceae</taxon>
        <taxon>Martelella</taxon>
    </lineage>
</organism>
<evidence type="ECO:0000259" key="2">
    <source>
        <dbReference type="Pfam" id="PF00534"/>
    </source>
</evidence>
<dbReference type="Proteomes" id="UP000305202">
    <property type="component" value="Unassembled WGS sequence"/>
</dbReference>